<dbReference type="RefSeq" id="WP_012179656.1">
    <property type="nucleotide sequence ID" value="NC_009952.1"/>
</dbReference>
<sequence length="118" mass="12473">MAVIYGALILGVIGFQVALILGAPWGRLTQGGQVEGALPRSGRMVAALSIVLLVAMALAILSADGHWPGWPRWTGWGAVAVTGVSMVLNWITPSAAERRLWGPIMTLMFGLSFAVCWA</sequence>
<dbReference type="AlphaFoldDB" id="A8LKE5"/>
<accession>A8LKE5</accession>
<keyword evidence="1" id="KW-0472">Membrane</keyword>
<feature type="transmembrane region" description="Helical" evidence="1">
    <location>
        <begin position="44"/>
        <end position="61"/>
    </location>
</feature>
<evidence type="ECO:0000313" key="2">
    <source>
        <dbReference type="EMBL" id="ABV94728.1"/>
    </source>
</evidence>
<keyword evidence="3" id="KW-1185">Reference proteome</keyword>
<feature type="transmembrane region" description="Helical" evidence="1">
    <location>
        <begin position="100"/>
        <end position="117"/>
    </location>
</feature>
<gene>
    <name evidence="2" type="ordered locus">Dshi_2995</name>
</gene>
<evidence type="ECO:0000313" key="3">
    <source>
        <dbReference type="Proteomes" id="UP000006833"/>
    </source>
</evidence>
<reference evidence="3" key="1">
    <citation type="journal article" date="2010" name="ISME J.">
        <title>The complete genome sequence of the algal symbiont Dinoroseobacter shibae: a hitchhiker's guide to life in the sea.</title>
        <authorList>
            <person name="Wagner-Dobler I."/>
            <person name="Ballhausen B."/>
            <person name="Berger M."/>
            <person name="Brinkhoff T."/>
            <person name="Buchholz I."/>
            <person name="Bunk B."/>
            <person name="Cypionka H."/>
            <person name="Daniel R."/>
            <person name="Drepper T."/>
            <person name="Gerdts G."/>
            <person name="Hahnke S."/>
            <person name="Han C."/>
            <person name="Jahn D."/>
            <person name="Kalhoefer D."/>
            <person name="Kiss H."/>
            <person name="Klenk H.P."/>
            <person name="Kyrpides N."/>
            <person name="Liebl W."/>
            <person name="Liesegang H."/>
            <person name="Meincke L."/>
            <person name="Pati A."/>
            <person name="Petersen J."/>
            <person name="Piekarski T."/>
            <person name="Pommerenke C."/>
            <person name="Pradella S."/>
            <person name="Pukall R."/>
            <person name="Rabus R."/>
            <person name="Stackebrandt E."/>
            <person name="Thole S."/>
            <person name="Thompson L."/>
            <person name="Tielen P."/>
            <person name="Tomasch J."/>
            <person name="von Jan M."/>
            <person name="Wanphrut N."/>
            <person name="Wichels A."/>
            <person name="Zech H."/>
            <person name="Simon M."/>
        </authorList>
    </citation>
    <scope>NUCLEOTIDE SEQUENCE [LARGE SCALE GENOMIC DNA]</scope>
    <source>
        <strain evidence="3">DSM 16493 / NCIMB 14021 / DFL 12</strain>
    </source>
</reference>
<protein>
    <submittedName>
        <fullName evidence="2">Uncharacterized protein</fullName>
    </submittedName>
</protein>
<keyword evidence="1" id="KW-0812">Transmembrane</keyword>
<organism evidence="2 3">
    <name type="scientific">Dinoroseobacter shibae (strain DSM 16493 / NCIMB 14021 / DFL 12)</name>
    <dbReference type="NCBI Taxonomy" id="398580"/>
    <lineage>
        <taxon>Bacteria</taxon>
        <taxon>Pseudomonadati</taxon>
        <taxon>Pseudomonadota</taxon>
        <taxon>Alphaproteobacteria</taxon>
        <taxon>Rhodobacterales</taxon>
        <taxon>Roseobacteraceae</taxon>
        <taxon>Dinoroseobacter</taxon>
    </lineage>
</organism>
<dbReference type="OrthoDB" id="1524823at2"/>
<evidence type="ECO:0000256" key="1">
    <source>
        <dbReference type="SAM" id="Phobius"/>
    </source>
</evidence>
<dbReference type="HOGENOM" id="CLU_142194_1_0_5"/>
<name>A8LKE5_DINSH</name>
<feature type="transmembrane region" description="Helical" evidence="1">
    <location>
        <begin position="73"/>
        <end position="91"/>
    </location>
</feature>
<dbReference type="STRING" id="398580.Dshi_2995"/>
<dbReference type="eggNOG" id="ENOG50337E2">
    <property type="taxonomic scope" value="Bacteria"/>
</dbReference>
<dbReference type="KEGG" id="dsh:Dshi_2995"/>
<dbReference type="EMBL" id="CP000830">
    <property type="protein sequence ID" value="ABV94728.1"/>
    <property type="molecule type" value="Genomic_DNA"/>
</dbReference>
<keyword evidence="1" id="KW-1133">Transmembrane helix</keyword>
<proteinExistence type="predicted"/>
<feature type="transmembrane region" description="Helical" evidence="1">
    <location>
        <begin position="6"/>
        <end position="23"/>
    </location>
</feature>
<dbReference type="Proteomes" id="UP000006833">
    <property type="component" value="Chromosome"/>
</dbReference>